<keyword evidence="1" id="KW-1133">Transmembrane helix</keyword>
<gene>
    <name evidence="2" type="ORF">BBK82_20715</name>
</gene>
<dbReference type="STRING" id="1586287.BBK82_20715"/>
<protein>
    <submittedName>
        <fullName evidence="2">Uncharacterized protein</fullName>
    </submittedName>
</protein>
<name>A0A1B2HK98_9PSEU</name>
<organism evidence="2 3">
    <name type="scientific">Lentzea guizhouensis</name>
    <dbReference type="NCBI Taxonomy" id="1586287"/>
    <lineage>
        <taxon>Bacteria</taxon>
        <taxon>Bacillati</taxon>
        <taxon>Actinomycetota</taxon>
        <taxon>Actinomycetes</taxon>
        <taxon>Pseudonocardiales</taxon>
        <taxon>Pseudonocardiaceae</taxon>
        <taxon>Lentzea</taxon>
    </lineage>
</organism>
<dbReference type="OrthoDB" id="3673627at2"/>
<reference evidence="2 3" key="1">
    <citation type="submission" date="2016-07" db="EMBL/GenBank/DDBJ databases">
        <title>Complete genome sequence of the Lentzea guizhouensis DHS C013.</title>
        <authorList>
            <person name="Cao C."/>
        </authorList>
    </citation>
    <scope>NUCLEOTIDE SEQUENCE [LARGE SCALE GENOMIC DNA]</scope>
    <source>
        <strain evidence="2 3">DHS C013</strain>
    </source>
</reference>
<dbReference type="Proteomes" id="UP000093053">
    <property type="component" value="Chromosome"/>
</dbReference>
<dbReference type="KEGG" id="led:BBK82_20715"/>
<accession>A0A1B2HK98</accession>
<evidence type="ECO:0000313" key="3">
    <source>
        <dbReference type="Proteomes" id="UP000093053"/>
    </source>
</evidence>
<feature type="transmembrane region" description="Helical" evidence="1">
    <location>
        <begin position="36"/>
        <end position="55"/>
    </location>
</feature>
<sequence length="412" mass="44444">MELKQAMETATETLDVRPGFVGDVMTGARRRHTRKLLTVTAVVALLAGLVTGVVLTGSNPAPSADDPRLTAATSGDLAADTEFLTRSLDVWRDAQTVSALARNAVTDVSARPKVFWAARTPGGPAALVVQPVEAHNSEDARTMVGLVVGDAVVDSEVVQAGGQERGIYQFGPDDSTFVVLGLGRSVYWSVNPTRGPDQRWSRSWQRAETGMTGVAVLTAKRTEKPVFLRTTSEPGSKDFFALQQERIVSAKELQLGEVLTQHPGVLGWPDVMWATRLQEPDLPGTGQDRSVVTDLQKRGYLDFGSGSGALTGWEVRAWLPDGRFATVFEASEELVAAIYHADGRFDRLLPGGPVQRDLTVPVRITLPDAQGVILAERGALLGPEERRDAWLAPPGITQVTLWQHGNTTEVPL</sequence>
<dbReference type="RefSeq" id="WP_065916478.1">
    <property type="nucleotide sequence ID" value="NZ_CP016793.1"/>
</dbReference>
<proteinExistence type="predicted"/>
<keyword evidence="3" id="KW-1185">Reference proteome</keyword>
<evidence type="ECO:0000256" key="1">
    <source>
        <dbReference type="SAM" id="Phobius"/>
    </source>
</evidence>
<keyword evidence="1" id="KW-0812">Transmembrane</keyword>
<dbReference type="AlphaFoldDB" id="A0A1B2HK98"/>
<evidence type="ECO:0000313" key="2">
    <source>
        <dbReference type="EMBL" id="ANZ38122.1"/>
    </source>
</evidence>
<dbReference type="EMBL" id="CP016793">
    <property type="protein sequence ID" value="ANZ38122.1"/>
    <property type="molecule type" value="Genomic_DNA"/>
</dbReference>
<keyword evidence="1" id="KW-0472">Membrane</keyword>